<gene>
    <name evidence="3" type="ORF">TWF191_004300</name>
</gene>
<sequence length="272" mass="30973">MRTPTPTLEHFLGLDKEGPVVWGSPNEFQDYNIFPDPELQNAGARHHLNLGLGSPARIEQQGLEQQPLIQEHSLPCQSRSKRGKVDYNCPTTDCGQKFSDRKSLGRHRNQVHEEKEYNCIGCGSGFSRQDGLRKHHFDCKKAKEILLLQGSAGIVKRVKRVPGDPPGQIGTSEMVPTRRSSRHSSRSSASGATIVTPPFTANYHRKRARDHQPGEDNWRAKCHKAEREKEENERAWMEKYHELEIQYANGKAAWMNERHELEERLAKAEGTH</sequence>
<dbReference type="Proteomes" id="UP000483672">
    <property type="component" value="Unassembled WGS sequence"/>
</dbReference>
<dbReference type="Pfam" id="PF00096">
    <property type="entry name" value="zf-C2H2"/>
    <property type="match status" value="1"/>
</dbReference>
<feature type="region of interest" description="Disordered" evidence="2">
    <location>
        <begin position="158"/>
        <end position="229"/>
    </location>
</feature>
<dbReference type="Gene3D" id="3.30.160.60">
    <property type="entry name" value="Classic Zinc Finger"/>
    <property type="match status" value="1"/>
</dbReference>
<accession>A0A6G1MLH5</accession>
<dbReference type="SUPFAM" id="SSF57667">
    <property type="entry name" value="beta-beta-alpha zinc fingers"/>
    <property type="match status" value="1"/>
</dbReference>
<protein>
    <submittedName>
        <fullName evidence="3">Uncharacterized protein</fullName>
    </submittedName>
</protein>
<organism evidence="3 4">
    <name type="scientific">Orbilia oligospora</name>
    <name type="common">Nematode-trapping fungus</name>
    <name type="synonym">Arthrobotrys oligospora</name>
    <dbReference type="NCBI Taxonomy" id="2813651"/>
    <lineage>
        <taxon>Eukaryota</taxon>
        <taxon>Fungi</taxon>
        <taxon>Dikarya</taxon>
        <taxon>Ascomycota</taxon>
        <taxon>Pezizomycotina</taxon>
        <taxon>Orbiliomycetes</taxon>
        <taxon>Orbiliales</taxon>
        <taxon>Orbiliaceae</taxon>
        <taxon>Orbilia</taxon>
    </lineage>
</organism>
<reference evidence="3 4" key="1">
    <citation type="submission" date="2019-06" db="EMBL/GenBank/DDBJ databases">
        <authorList>
            <person name="Palmer J.M."/>
        </authorList>
    </citation>
    <scope>NUCLEOTIDE SEQUENCE [LARGE SCALE GENOMIC DNA]</scope>
    <source>
        <strain evidence="3 4">TWF191</strain>
    </source>
</reference>
<dbReference type="PROSITE" id="PS50157">
    <property type="entry name" value="ZINC_FINGER_C2H2_2"/>
    <property type="match status" value="2"/>
</dbReference>
<dbReference type="InterPro" id="IPR013087">
    <property type="entry name" value="Znf_C2H2_type"/>
</dbReference>
<dbReference type="SMART" id="SM00355">
    <property type="entry name" value="ZnF_C2H2"/>
    <property type="match status" value="2"/>
</dbReference>
<proteinExistence type="predicted"/>
<dbReference type="EMBL" id="WIPF01000021">
    <property type="protein sequence ID" value="KAF3226939.1"/>
    <property type="molecule type" value="Genomic_DNA"/>
</dbReference>
<evidence type="ECO:0000313" key="4">
    <source>
        <dbReference type="Proteomes" id="UP000483672"/>
    </source>
</evidence>
<evidence type="ECO:0000256" key="2">
    <source>
        <dbReference type="SAM" id="MobiDB-lite"/>
    </source>
</evidence>
<name>A0A6G1MLH5_ORBOL</name>
<evidence type="ECO:0000256" key="1">
    <source>
        <dbReference type="PROSITE-ProRule" id="PRU00042"/>
    </source>
</evidence>
<evidence type="ECO:0000313" key="3">
    <source>
        <dbReference type="EMBL" id="KAF3226939.1"/>
    </source>
</evidence>
<keyword evidence="1" id="KW-0863">Zinc-finger</keyword>
<dbReference type="InterPro" id="IPR036236">
    <property type="entry name" value="Znf_C2H2_sf"/>
</dbReference>
<dbReference type="PROSITE" id="PS00028">
    <property type="entry name" value="ZINC_FINGER_C2H2_1"/>
    <property type="match status" value="1"/>
</dbReference>
<dbReference type="AlphaFoldDB" id="A0A6G1MLH5"/>
<comment type="caution">
    <text evidence="3">The sequence shown here is derived from an EMBL/GenBank/DDBJ whole genome shotgun (WGS) entry which is preliminary data.</text>
</comment>
<keyword evidence="1" id="KW-0862">Zinc</keyword>
<dbReference type="GO" id="GO:0008270">
    <property type="term" value="F:zinc ion binding"/>
    <property type="evidence" value="ECO:0007669"/>
    <property type="project" value="UniProtKB-KW"/>
</dbReference>
<feature type="compositionally biased region" description="Basic and acidic residues" evidence="2">
    <location>
        <begin position="210"/>
        <end position="229"/>
    </location>
</feature>
<keyword evidence="1" id="KW-0479">Metal-binding</keyword>